<dbReference type="InterPro" id="IPR012337">
    <property type="entry name" value="RNaseH-like_sf"/>
</dbReference>
<evidence type="ECO:0000256" key="10">
    <source>
        <dbReference type="ARBA" id="ARBA00022801"/>
    </source>
</evidence>
<dbReference type="GO" id="GO:0046872">
    <property type="term" value="F:metal ion binding"/>
    <property type="evidence" value="ECO:0007669"/>
    <property type="project" value="UniProtKB-KW"/>
</dbReference>
<comment type="catalytic activity">
    <reaction evidence="21">
        <text>DNA(n) + a 2'-deoxyribonucleoside 5'-triphosphate = DNA(n+1) + diphosphate</text>
        <dbReference type="Rhea" id="RHEA:22508"/>
        <dbReference type="Rhea" id="RHEA-COMP:17339"/>
        <dbReference type="Rhea" id="RHEA-COMP:17340"/>
        <dbReference type="ChEBI" id="CHEBI:33019"/>
        <dbReference type="ChEBI" id="CHEBI:61560"/>
        <dbReference type="ChEBI" id="CHEBI:173112"/>
        <dbReference type="EC" id="2.7.7.7"/>
    </reaction>
</comment>
<reference evidence="23" key="1">
    <citation type="submission" date="2021-03" db="EMBL/GenBank/DDBJ databases">
        <title>Draft genome sequence of rust myrtle Austropuccinia psidii MF-1, a brazilian biotype.</title>
        <authorList>
            <person name="Quecine M.C."/>
            <person name="Pachon D.M.R."/>
            <person name="Bonatelli M.L."/>
            <person name="Correr F.H."/>
            <person name="Franceschini L.M."/>
            <person name="Leite T.F."/>
            <person name="Margarido G.R.A."/>
            <person name="Almeida C.A."/>
            <person name="Ferrarezi J.A."/>
            <person name="Labate C.A."/>
        </authorList>
    </citation>
    <scope>NUCLEOTIDE SEQUENCE</scope>
    <source>
        <strain evidence="23">MF-1</strain>
    </source>
</reference>
<evidence type="ECO:0000256" key="3">
    <source>
        <dbReference type="ARBA" id="ARBA00022612"/>
    </source>
</evidence>
<dbReference type="Gene3D" id="3.30.420.10">
    <property type="entry name" value="Ribonuclease H-like superfamily/Ribonuclease H"/>
    <property type="match status" value="1"/>
</dbReference>
<evidence type="ECO:0000256" key="7">
    <source>
        <dbReference type="ARBA" id="ARBA00022723"/>
    </source>
</evidence>
<dbReference type="PANTHER" id="PTHR42648:SF11">
    <property type="entry name" value="TRANSPOSON TY4-P GAG-POL POLYPROTEIN"/>
    <property type="match status" value="1"/>
</dbReference>
<dbReference type="InterPro" id="IPR001584">
    <property type="entry name" value="Integrase_cat-core"/>
</dbReference>
<evidence type="ECO:0000259" key="22">
    <source>
        <dbReference type="PROSITE" id="PS50994"/>
    </source>
</evidence>
<evidence type="ECO:0000313" key="23">
    <source>
        <dbReference type="EMBL" id="MBW0527798.1"/>
    </source>
</evidence>
<dbReference type="PANTHER" id="PTHR42648">
    <property type="entry name" value="TRANSPOSASE, PUTATIVE-RELATED"/>
    <property type="match status" value="1"/>
</dbReference>
<evidence type="ECO:0000256" key="18">
    <source>
        <dbReference type="ARBA" id="ARBA00023172"/>
    </source>
</evidence>
<evidence type="ECO:0000256" key="11">
    <source>
        <dbReference type="ARBA" id="ARBA00022840"/>
    </source>
</evidence>
<evidence type="ECO:0000256" key="5">
    <source>
        <dbReference type="ARBA" id="ARBA00022695"/>
    </source>
</evidence>
<dbReference type="InterPro" id="IPR013103">
    <property type="entry name" value="RVT_2"/>
</dbReference>
<dbReference type="GO" id="GO:0005634">
    <property type="term" value="C:nucleus"/>
    <property type="evidence" value="ECO:0007669"/>
    <property type="project" value="UniProtKB-ARBA"/>
</dbReference>
<dbReference type="GO" id="GO:0015074">
    <property type="term" value="P:DNA integration"/>
    <property type="evidence" value="ECO:0007669"/>
    <property type="project" value="UniProtKB-KW"/>
</dbReference>
<dbReference type="SUPFAM" id="SSF53098">
    <property type="entry name" value="Ribonuclease H-like"/>
    <property type="match status" value="1"/>
</dbReference>
<evidence type="ECO:0000256" key="14">
    <source>
        <dbReference type="ARBA" id="ARBA00022908"/>
    </source>
</evidence>
<evidence type="ECO:0000313" key="24">
    <source>
        <dbReference type="Proteomes" id="UP000765509"/>
    </source>
</evidence>
<evidence type="ECO:0000256" key="20">
    <source>
        <dbReference type="ARBA" id="ARBA00048173"/>
    </source>
</evidence>
<evidence type="ECO:0000256" key="6">
    <source>
        <dbReference type="ARBA" id="ARBA00022722"/>
    </source>
</evidence>
<dbReference type="Pfam" id="PF07727">
    <property type="entry name" value="RVT_2"/>
    <property type="match status" value="1"/>
</dbReference>
<keyword evidence="19" id="KW-0511">Multifunctional enzyme</keyword>
<keyword evidence="14" id="KW-0229">DNA integration</keyword>
<dbReference type="AlphaFoldDB" id="A0A9Q3I4K9"/>
<keyword evidence="10" id="KW-0378">Hydrolase</keyword>
<dbReference type="InterPro" id="IPR039537">
    <property type="entry name" value="Retrotran_Ty1/copia-like"/>
</dbReference>
<keyword evidence="24" id="KW-1185">Reference proteome</keyword>
<evidence type="ECO:0000256" key="9">
    <source>
        <dbReference type="ARBA" id="ARBA00022759"/>
    </source>
</evidence>
<comment type="function">
    <text evidence="1">The aspartyl protease (PR) mediates the proteolytic cleavages of the Gag and Gag-Pol polyproteins after assembly of the VLP.</text>
</comment>
<keyword evidence="11" id="KW-0067">ATP-binding</keyword>
<keyword evidence="17" id="KW-0917">Virion maturation</keyword>
<dbReference type="GO" id="GO:0003887">
    <property type="term" value="F:DNA-directed DNA polymerase activity"/>
    <property type="evidence" value="ECO:0007669"/>
    <property type="project" value="UniProtKB-KW"/>
</dbReference>
<keyword evidence="4" id="KW-0645">Protease</keyword>
<gene>
    <name evidence="23" type="ORF">O181_067513</name>
</gene>
<evidence type="ECO:0000256" key="2">
    <source>
        <dbReference type="ARBA" id="ARBA00022578"/>
    </source>
</evidence>
<dbReference type="Proteomes" id="UP000765509">
    <property type="component" value="Unassembled WGS sequence"/>
</dbReference>
<evidence type="ECO:0000256" key="13">
    <source>
        <dbReference type="ARBA" id="ARBA00022884"/>
    </source>
</evidence>
<keyword evidence="5" id="KW-0548">Nucleotidyltransferase</keyword>
<proteinExistence type="predicted"/>
<protein>
    <recommendedName>
        <fullName evidence="22">Integrase catalytic domain-containing protein</fullName>
    </recommendedName>
</protein>
<dbReference type="Pfam" id="PF22936">
    <property type="entry name" value="Pol_BBD"/>
    <property type="match status" value="1"/>
</dbReference>
<dbReference type="GO" id="GO:0004519">
    <property type="term" value="F:endonuclease activity"/>
    <property type="evidence" value="ECO:0007669"/>
    <property type="project" value="UniProtKB-KW"/>
</dbReference>
<comment type="caution">
    <text evidence="23">The sequence shown here is derived from an EMBL/GenBank/DDBJ whole genome shotgun (WGS) entry which is preliminary data.</text>
</comment>
<dbReference type="CDD" id="cd09272">
    <property type="entry name" value="RNase_HI_RT_Ty1"/>
    <property type="match status" value="1"/>
</dbReference>
<accession>A0A9Q3I4K9</accession>
<evidence type="ECO:0000256" key="21">
    <source>
        <dbReference type="ARBA" id="ARBA00049244"/>
    </source>
</evidence>
<evidence type="ECO:0000256" key="16">
    <source>
        <dbReference type="ARBA" id="ARBA00022932"/>
    </source>
</evidence>
<dbReference type="EMBL" id="AVOT02033829">
    <property type="protein sequence ID" value="MBW0527798.1"/>
    <property type="molecule type" value="Genomic_DNA"/>
</dbReference>
<dbReference type="GO" id="GO:0032196">
    <property type="term" value="P:transposition"/>
    <property type="evidence" value="ECO:0007669"/>
    <property type="project" value="UniProtKB-KW"/>
</dbReference>
<dbReference type="InterPro" id="IPR036397">
    <property type="entry name" value="RNaseH_sf"/>
</dbReference>
<dbReference type="GO" id="GO:0003723">
    <property type="term" value="F:RNA binding"/>
    <property type="evidence" value="ECO:0007669"/>
    <property type="project" value="UniProtKB-KW"/>
</dbReference>
<feature type="domain" description="Integrase catalytic" evidence="22">
    <location>
        <begin position="541"/>
        <end position="658"/>
    </location>
</feature>
<keyword evidence="6" id="KW-0540">Nuclease</keyword>
<evidence type="ECO:0000256" key="19">
    <source>
        <dbReference type="ARBA" id="ARBA00023268"/>
    </source>
</evidence>
<keyword evidence="3" id="KW-1188">Viral release from host cell</keyword>
<dbReference type="OrthoDB" id="3251181at2759"/>
<dbReference type="InterPro" id="IPR054722">
    <property type="entry name" value="PolX-like_BBD"/>
</dbReference>
<dbReference type="GO" id="GO:0006508">
    <property type="term" value="P:proteolysis"/>
    <property type="evidence" value="ECO:0007669"/>
    <property type="project" value="UniProtKB-KW"/>
</dbReference>
<sequence length="1241" mass="140658">MASSSKFDLEDLKAAIGGIDNASAQVQKRIKIENLGQRITPHLAKDGVNFAQWSRALKDLVEDVFDKPSYFLDTCEDTNCSRNRVICTFIFKSVHEELIPYVEDHLHARKIFNTSHQRFQHTSWSQAMNVLSDILSLSDETIPLNEGFFTLQNYLRQLKSLIGGTWTDEALMALFFHHFNKKNYHVIANALDAKKAIYPSSPVTAQEIMQIAQRFQRNELSNTSSQVIAMAQSQSRQASFKQKSAHPHNAANQSVFILPNENTRPSRYPHPSTCPASWALKWLNEEHPCNHWASDCPRKAAGKSPLQDPQIANLGLKLKKSKYVSHVALMAMEARDEDSSNVTSIQAMPGNHKLVLIDSGATHHVSGERAHFIDYCNVDLNLSVATTDKFKVKGIGRIRLYTPAGDLFLQNVLYCEHIPGVVISLGKFGANDGVFEYKNGLFHLYQNGSLFITRRVKDWWFLPLLSTPECNEVELEKKQKLLCLHHDRMAHVSMRVLRRMQKLDCVHGISKDIRFDDISQCYPCALAKSKHTPVKPQSRQVVERPGDVITMDLIGPLPTSIDQFQYAMIIQDCYSSLVAFIPLKLKSDAAKHVINWIKQFVNITGIGVKRVRTDNGREFNSTILQHFFSSMGIIHERTVPYEHHQNGKVERTNRTLTEATRLMVLHNDDEKMPYKLACGRKPSIELSQIFGCTAILHNMIQQKDLLPKGKKVIHLGVAQDSQGWVFYDVDSKRLIRGASALFLEDDFIFRPSGGNIKINNLFDDTMYCKILLQDEFFELMKISSNYCSGTPTNFREAQACNNSIEWMNACSEELRNLQDISTDSEGHILRYKARLVVQGHRQVKGINFEETFAPTPSSATLRALLEIASVKHWKVTTFDVTAAYLHSNITNTIFVKPPPGLLGQEGKVLKLKKALYGLKQAGRCWWLHLKSILTDIGFVANDNDQSTYILRRGEDTAMLWIHVDNGLLVTSGKIFLMFLKDRLTEKLKLKWDEKLTSIVGVEIARQGDEFVLKQSALIQKLVNSTEGIFTAHAPLPDVKLESSKAVEMDRNYLAAIGMILYLAQATRPDIMYSVNLLVHFTMNALPQHWEALRHLISYIATTKDQVLKIHSSEEKRSLDIYVDTNWGGEGSRSQHSYRIFLMGSLVVWNSKRQTCIASSTCQAEYMALSFAAKEGLWLAQNIDSTLGKLQPTFLSNNKSAIQIATNAASRKKSRHIQREFYIINKMVIKKEVAIEWIPTTT</sequence>
<keyword evidence="18" id="KW-0233">DNA recombination</keyword>
<organism evidence="23 24">
    <name type="scientific">Austropuccinia psidii MF-1</name>
    <dbReference type="NCBI Taxonomy" id="1389203"/>
    <lineage>
        <taxon>Eukaryota</taxon>
        <taxon>Fungi</taxon>
        <taxon>Dikarya</taxon>
        <taxon>Basidiomycota</taxon>
        <taxon>Pucciniomycotina</taxon>
        <taxon>Pucciniomycetes</taxon>
        <taxon>Pucciniales</taxon>
        <taxon>Sphaerophragmiaceae</taxon>
        <taxon>Austropuccinia</taxon>
    </lineage>
</organism>
<keyword evidence="9" id="KW-0255">Endonuclease</keyword>
<evidence type="ECO:0000256" key="15">
    <source>
        <dbReference type="ARBA" id="ARBA00022918"/>
    </source>
</evidence>
<dbReference type="GO" id="GO:0006310">
    <property type="term" value="P:DNA recombination"/>
    <property type="evidence" value="ECO:0007669"/>
    <property type="project" value="UniProtKB-KW"/>
</dbReference>
<evidence type="ECO:0000256" key="4">
    <source>
        <dbReference type="ARBA" id="ARBA00022670"/>
    </source>
</evidence>
<keyword evidence="8" id="KW-0547">Nucleotide-binding</keyword>
<evidence type="ECO:0000256" key="8">
    <source>
        <dbReference type="ARBA" id="ARBA00022741"/>
    </source>
</evidence>
<dbReference type="GO" id="GO:0005524">
    <property type="term" value="F:ATP binding"/>
    <property type="evidence" value="ECO:0007669"/>
    <property type="project" value="UniProtKB-KW"/>
</dbReference>
<evidence type="ECO:0000256" key="12">
    <source>
        <dbReference type="ARBA" id="ARBA00022842"/>
    </source>
</evidence>
<keyword evidence="16" id="KW-0808">Transferase</keyword>
<evidence type="ECO:0000256" key="17">
    <source>
        <dbReference type="ARBA" id="ARBA00023113"/>
    </source>
</evidence>
<keyword evidence="16" id="KW-0239">DNA-directed DNA polymerase</keyword>
<keyword evidence="12" id="KW-0460">Magnesium</keyword>
<keyword evidence="2" id="KW-0815">Transposition</keyword>
<dbReference type="GO" id="GO:0008233">
    <property type="term" value="F:peptidase activity"/>
    <property type="evidence" value="ECO:0007669"/>
    <property type="project" value="UniProtKB-KW"/>
</dbReference>
<keyword evidence="7" id="KW-0479">Metal-binding</keyword>
<name>A0A9Q3I4K9_9BASI</name>
<comment type="catalytic activity">
    <reaction evidence="20">
        <text>DNA(n) + a 2'-deoxyribonucleoside 5'-triphosphate = DNA(n+1) + diphosphate</text>
        <dbReference type="Rhea" id="RHEA:22508"/>
        <dbReference type="Rhea" id="RHEA-COMP:17339"/>
        <dbReference type="Rhea" id="RHEA-COMP:17340"/>
        <dbReference type="ChEBI" id="CHEBI:33019"/>
        <dbReference type="ChEBI" id="CHEBI:61560"/>
        <dbReference type="ChEBI" id="CHEBI:173112"/>
        <dbReference type="EC" id="2.7.7.49"/>
    </reaction>
</comment>
<dbReference type="GO" id="GO:0003964">
    <property type="term" value="F:RNA-directed DNA polymerase activity"/>
    <property type="evidence" value="ECO:0007669"/>
    <property type="project" value="UniProtKB-KW"/>
</dbReference>
<keyword evidence="13" id="KW-0694">RNA-binding</keyword>
<evidence type="ECO:0000256" key="1">
    <source>
        <dbReference type="ARBA" id="ARBA00002180"/>
    </source>
</evidence>
<keyword evidence="15" id="KW-0695">RNA-directed DNA polymerase</keyword>
<dbReference type="PROSITE" id="PS50994">
    <property type="entry name" value="INTEGRASE"/>
    <property type="match status" value="1"/>
</dbReference>